<dbReference type="Proteomes" id="UP000282454">
    <property type="component" value="Unassembled WGS sequence"/>
</dbReference>
<dbReference type="PANTHER" id="PTHR43133">
    <property type="entry name" value="RNA POLYMERASE ECF-TYPE SIGMA FACTO"/>
    <property type="match status" value="1"/>
</dbReference>
<dbReference type="NCBIfam" id="TIGR02937">
    <property type="entry name" value="sigma70-ECF"/>
    <property type="match status" value="1"/>
</dbReference>
<accession>A0A421AWQ1</accession>
<keyword evidence="2 6" id="KW-0805">Transcription regulation</keyword>
<dbReference type="InterPro" id="IPR014284">
    <property type="entry name" value="RNA_pol_sigma-70_dom"/>
</dbReference>
<dbReference type="PROSITE" id="PS01063">
    <property type="entry name" value="SIGMA70_ECF"/>
    <property type="match status" value="1"/>
</dbReference>
<comment type="similarity">
    <text evidence="1 6">Belongs to the sigma-70 factor family. ECF subfamily.</text>
</comment>
<gene>
    <name evidence="10" type="ORF">CLV68_6089</name>
</gene>
<keyword evidence="11" id="KW-1185">Reference proteome</keyword>
<dbReference type="Gene3D" id="1.10.1740.10">
    <property type="match status" value="1"/>
</dbReference>
<name>A0A421AWQ1_9PSEU</name>
<evidence type="ECO:0000256" key="1">
    <source>
        <dbReference type="ARBA" id="ARBA00010641"/>
    </source>
</evidence>
<dbReference type="Gene3D" id="3.40.33.10">
    <property type="entry name" value="CAP"/>
    <property type="match status" value="1"/>
</dbReference>
<dbReference type="InterPro" id="IPR035940">
    <property type="entry name" value="CAP_sf"/>
</dbReference>
<dbReference type="GO" id="GO:0003677">
    <property type="term" value="F:DNA binding"/>
    <property type="evidence" value="ECO:0007669"/>
    <property type="project" value="UniProtKB-KW"/>
</dbReference>
<dbReference type="Pfam" id="PF04542">
    <property type="entry name" value="Sigma70_r2"/>
    <property type="match status" value="1"/>
</dbReference>
<protein>
    <recommendedName>
        <fullName evidence="6">RNA polymerase sigma factor</fullName>
    </recommendedName>
</protein>
<evidence type="ECO:0000259" key="9">
    <source>
        <dbReference type="Pfam" id="PF04542"/>
    </source>
</evidence>
<dbReference type="PANTHER" id="PTHR43133:SF8">
    <property type="entry name" value="RNA POLYMERASE SIGMA FACTOR HI_1459-RELATED"/>
    <property type="match status" value="1"/>
</dbReference>
<dbReference type="InterPro" id="IPR007627">
    <property type="entry name" value="RNA_pol_sigma70_r2"/>
</dbReference>
<feature type="region of interest" description="Disordered" evidence="7">
    <location>
        <begin position="302"/>
        <end position="341"/>
    </location>
</feature>
<dbReference type="SUPFAM" id="SSF55797">
    <property type="entry name" value="PR-1-like"/>
    <property type="match status" value="1"/>
</dbReference>
<dbReference type="EMBL" id="RCDD01000008">
    <property type="protein sequence ID" value="RLK54087.1"/>
    <property type="molecule type" value="Genomic_DNA"/>
</dbReference>
<keyword evidence="3 6" id="KW-0731">Sigma factor</keyword>
<sequence length="458" mass="48780">MRPNDPTDADLVARARAGDTGAFAQLYDRHRDPVTHFLTRFVGDRHLAEDLTQEAFVSAMRNLPSLRRPARFRPWLFSIAHRGALDHIRRGGPVLLADLPDLVDAGDHPAEAVTATEATRLVWDAAASLEPRQLAILELTLRDDLTTPELAHALDVSTAHAAVLAHRSRSALANAVRMLLLARDPAHCQRLASMVPTRPRALTRSQRVSVDRHLRRCQDCRDLVGRLTAPLAVLAVLLSDPTPSVQDPAWASVDPRSHLARKVAVTAVLTLGLTVAVSLSPHNQIPPDTAPPVVTTTTEIPAVTTSEPSPAPTTTTRPPIAPPTASSAPAGPAVARPASEPSRLVAELNDRRVDLGCRPLQVDSHLTTAAQRHSADMATGDYIGVKSPSGVTVSDRAQTAGYPGMVGAFVAASRETADDLMPLLSDSPALTCGTRSIGTARAVGGSCGFYWTLLYGAD</sequence>
<keyword evidence="5 6" id="KW-0804">Transcription</keyword>
<organism evidence="10 11">
    <name type="scientific">Actinokineospora cianjurensis</name>
    <dbReference type="NCBI Taxonomy" id="585224"/>
    <lineage>
        <taxon>Bacteria</taxon>
        <taxon>Bacillati</taxon>
        <taxon>Actinomycetota</taxon>
        <taxon>Actinomycetes</taxon>
        <taxon>Pseudonocardiales</taxon>
        <taxon>Pseudonocardiaceae</taxon>
        <taxon>Actinokineospora</taxon>
    </lineage>
</organism>
<evidence type="ECO:0000256" key="5">
    <source>
        <dbReference type="ARBA" id="ARBA00023163"/>
    </source>
</evidence>
<dbReference type="RefSeq" id="WP_121394388.1">
    <property type="nucleotide sequence ID" value="NZ_RCDD01000008.1"/>
</dbReference>
<proteinExistence type="inferred from homology"/>
<evidence type="ECO:0000256" key="2">
    <source>
        <dbReference type="ARBA" id="ARBA00023015"/>
    </source>
</evidence>
<evidence type="ECO:0000256" key="7">
    <source>
        <dbReference type="SAM" id="MobiDB-lite"/>
    </source>
</evidence>
<dbReference type="InterPro" id="IPR013324">
    <property type="entry name" value="RNA_pol_sigma_r3/r4-like"/>
</dbReference>
<comment type="caution">
    <text evidence="10">The sequence shown here is derived from an EMBL/GenBank/DDBJ whole genome shotgun (WGS) entry which is preliminary data.</text>
</comment>
<dbReference type="OrthoDB" id="8611574at2"/>
<evidence type="ECO:0000313" key="10">
    <source>
        <dbReference type="EMBL" id="RLK54087.1"/>
    </source>
</evidence>
<evidence type="ECO:0000313" key="11">
    <source>
        <dbReference type="Proteomes" id="UP000282454"/>
    </source>
</evidence>
<reference evidence="10 11" key="1">
    <citation type="submission" date="2018-10" db="EMBL/GenBank/DDBJ databases">
        <title>Genomic Encyclopedia of Archaeal and Bacterial Type Strains, Phase II (KMG-II): from individual species to whole genera.</title>
        <authorList>
            <person name="Goeker M."/>
        </authorList>
    </citation>
    <scope>NUCLEOTIDE SEQUENCE [LARGE SCALE GENOMIC DNA]</scope>
    <source>
        <strain evidence="10 11">DSM 45657</strain>
    </source>
</reference>
<evidence type="ECO:0000256" key="3">
    <source>
        <dbReference type="ARBA" id="ARBA00023082"/>
    </source>
</evidence>
<dbReference type="CDD" id="cd05379">
    <property type="entry name" value="CAP_bacterial"/>
    <property type="match status" value="1"/>
</dbReference>
<keyword evidence="4 6" id="KW-0238">DNA-binding</keyword>
<feature type="domain" description="RNA polymerase sigma-70 region 2" evidence="9">
    <location>
        <begin position="26"/>
        <end position="90"/>
    </location>
</feature>
<dbReference type="InterPro" id="IPR014044">
    <property type="entry name" value="CAP_dom"/>
</dbReference>
<evidence type="ECO:0000256" key="6">
    <source>
        <dbReference type="RuleBase" id="RU000716"/>
    </source>
</evidence>
<dbReference type="Gene3D" id="1.10.10.10">
    <property type="entry name" value="Winged helix-like DNA-binding domain superfamily/Winged helix DNA-binding domain"/>
    <property type="match status" value="1"/>
</dbReference>
<dbReference type="InterPro" id="IPR000838">
    <property type="entry name" value="RNA_pol_sigma70_ECF_CS"/>
</dbReference>
<dbReference type="SUPFAM" id="SSF88946">
    <property type="entry name" value="Sigma2 domain of RNA polymerase sigma factors"/>
    <property type="match status" value="1"/>
</dbReference>
<evidence type="ECO:0000256" key="4">
    <source>
        <dbReference type="ARBA" id="ARBA00023125"/>
    </source>
</evidence>
<dbReference type="InterPro" id="IPR039425">
    <property type="entry name" value="RNA_pol_sigma-70-like"/>
</dbReference>
<feature type="domain" description="SCP" evidence="8">
    <location>
        <begin position="346"/>
        <end position="455"/>
    </location>
</feature>
<evidence type="ECO:0000259" key="8">
    <source>
        <dbReference type="Pfam" id="PF00188"/>
    </source>
</evidence>
<dbReference type="InterPro" id="IPR013325">
    <property type="entry name" value="RNA_pol_sigma_r2"/>
</dbReference>
<feature type="compositionally biased region" description="Low complexity" evidence="7">
    <location>
        <begin position="302"/>
        <end position="339"/>
    </location>
</feature>
<dbReference type="AlphaFoldDB" id="A0A421AWQ1"/>
<dbReference type="Pfam" id="PF00188">
    <property type="entry name" value="CAP"/>
    <property type="match status" value="1"/>
</dbReference>
<dbReference type="InterPro" id="IPR036388">
    <property type="entry name" value="WH-like_DNA-bd_sf"/>
</dbReference>
<dbReference type="GO" id="GO:0006352">
    <property type="term" value="P:DNA-templated transcription initiation"/>
    <property type="evidence" value="ECO:0007669"/>
    <property type="project" value="InterPro"/>
</dbReference>
<dbReference type="GO" id="GO:0016987">
    <property type="term" value="F:sigma factor activity"/>
    <property type="evidence" value="ECO:0007669"/>
    <property type="project" value="UniProtKB-KW"/>
</dbReference>
<dbReference type="SUPFAM" id="SSF88659">
    <property type="entry name" value="Sigma3 and sigma4 domains of RNA polymerase sigma factors"/>
    <property type="match status" value="1"/>
</dbReference>